<dbReference type="EMBL" id="UGKR01000003">
    <property type="protein sequence ID" value="STS90336.1"/>
    <property type="molecule type" value="Genomic_DNA"/>
</dbReference>
<evidence type="ECO:0000313" key="2">
    <source>
        <dbReference type="Proteomes" id="UP000254545"/>
    </source>
</evidence>
<protein>
    <submittedName>
        <fullName evidence="1">Monooxygenase</fullName>
        <ecNumber evidence="1">1.-.-.-</ecNumber>
    </submittedName>
</protein>
<dbReference type="AlphaFoldDB" id="A0A7H4MJ36"/>
<gene>
    <name evidence="1" type="primary">czcO_2</name>
    <name evidence="1" type="ORF">NCTC9177_04233</name>
</gene>
<dbReference type="InterPro" id="IPR036188">
    <property type="entry name" value="FAD/NAD-bd_sf"/>
</dbReference>
<keyword evidence="1" id="KW-0560">Oxidoreductase</keyword>
<name>A0A7H4MJ36_KLEVA</name>
<evidence type="ECO:0000313" key="1">
    <source>
        <dbReference type="EMBL" id="STS90336.1"/>
    </source>
</evidence>
<organism evidence="1 2">
    <name type="scientific">Klebsiella variicola</name>
    <dbReference type="NCBI Taxonomy" id="244366"/>
    <lineage>
        <taxon>Bacteria</taxon>
        <taxon>Pseudomonadati</taxon>
        <taxon>Pseudomonadota</taxon>
        <taxon>Gammaproteobacteria</taxon>
        <taxon>Enterobacterales</taxon>
        <taxon>Enterobacteriaceae</taxon>
        <taxon>Klebsiella/Raoultella group</taxon>
        <taxon>Klebsiella</taxon>
        <taxon>Klebsiella pneumoniae complex</taxon>
    </lineage>
</organism>
<reference evidence="1 2" key="1">
    <citation type="submission" date="2018-06" db="EMBL/GenBank/DDBJ databases">
        <authorList>
            <consortium name="Pathogen Informatics"/>
            <person name="Doyle S."/>
        </authorList>
    </citation>
    <scope>NUCLEOTIDE SEQUENCE [LARGE SCALE GENOMIC DNA]</scope>
    <source>
        <strain evidence="1 2">NCTC9177</strain>
    </source>
</reference>
<dbReference type="Gene3D" id="3.50.50.60">
    <property type="entry name" value="FAD/NAD(P)-binding domain"/>
    <property type="match status" value="1"/>
</dbReference>
<dbReference type="EC" id="1.-.-.-" evidence="1"/>
<sequence>MPPTLRCSTPRTRGWPATAWTCPKSPPPANFCPIRPASPTRLLSLNLAEAGIGTIIWATGYTTDYRWLKVNAFDDAQRPQHHRGVSTEPGVYFLGLPWLSRRGSTFIWGVWHDAKYIADQIAIQRSTSVTSRPVNRFP</sequence>
<keyword evidence="1" id="KW-0503">Monooxygenase</keyword>
<dbReference type="Proteomes" id="UP000254545">
    <property type="component" value="Unassembled WGS sequence"/>
</dbReference>
<proteinExistence type="predicted"/>
<dbReference type="GO" id="GO:0004497">
    <property type="term" value="F:monooxygenase activity"/>
    <property type="evidence" value="ECO:0007669"/>
    <property type="project" value="UniProtKB-KW"/>
</dbReference>
<comment type="caution">
    <text evidence="1">The sequence shown here is derived from an EMBL/GenBank/DDBJ whole genome shotgun (WGS) entry which is preliminary data.</text>
</comment>
<accession>A0A7H4MJ36</accession>